<dbReference type="Pfam" id="PF17764">
    <property type="entry name" value="PriA_3primeBD"/>
    <property type="match status" value="1"/>
</dbReference>
<dbReference type="HAMAP" id="MF_00983">
    <property type="entry name" value="PriA"/>
    <property type="match status" value="1"/>
</dbReference>
<keyword evidence="8 12" id="KW-0067">ATP-binding</keyword>
<dbReference type="GO" id="GO:1990077">
    <property type="term" value="C:primosome complex"/>
    <property type="evidence" value="ECO:0007669"/>
    <property type="project" value="UniProtKB-UniRule"/>
</dbReference>
<evidence type="ECO:0000256" key="4">
    <source>
        <dbReference type="ARBA" id="ARBA00022741"/>
    </source>
</evidence>
<dbReference type="Pfam" id="PF00270">
    <property type="entry name" value="DEAD"/>
    <property type="match status" value="1"/>
</dbReference>
<comment type="cofactor">
    <cofactor evidence="12">
        <name>Zn(2+)</name>
        <dbReference type="ChEBI" id="CHEBI:29105"/>
    </cofactor>
    <text evidence="12">Binds 2 zinc ions per subunit.</text>
</comment>
<keyword evidence="7 12" id="KW-0862">Zinc</keyword>
<gene>
    <name evidence="12 15" type="primary">priA</name>
    <name evidence="15" type="ORF">ENS15_00990</name>
</gene>
<evidence type="ECO:0000256" key="11">
    <source>
        <dbReference type="ARBA" id="ARBA00048988"/>
    </source>
</evidence>
<dbReference type="AlphaFoldDB" id="A0A7C3N667"/>
<dbReference type="GO" id="GO:0006270">
    <property type="term" value="P:DNA replication initiation"/>
    <property type="evidence" value="ECO:0007669"/>
    <property type="project" value="TreeGrafter"/>
</dbReference>
<dbReference type="InterPro" id="IPR005259">
    <property type="entry name" value="PriA"/>
</dbReference>
<comment type="similarity">
    <text evidence="12">Belongs to the helicase family. PriA subfamily.</text>
</comment>
<keyword evidence="10 12" id="KW-0413">Isomerase</keyword>
<dbReference type="InterPro" id="IPR042115">
    <property type="entry name" value="PriA_3primeBD_sf"/>
</dbReference>
<dbReference type="EMBL" id="DSTT01000001">
    <property type="protein sequence ID" value="HFK23220.1"/>
    <property type="molecule type" value="Genomic_DNA"/>
</dbReference>
<evidence type="ECO:0000256" key="12">
    <source>
        <dbReference type="HAMAP-Rule" id="MF_00983"/>
    </source>
</evidence>
<evidence type="ECO:0000259" key="13">
    <source>
        <dbReference type="PROSITE" id="PS51192"/>
    </source>
</evidence>
<evidence type="ECO:0000256" key="3">
    <source>
        <dbReference type="ARBA" id="ARBA00022723"/>
    </source>
</evidence>
<feature type="binding site" evidence="12">
    <location>
        <position position="411"/>
    </location>
    <ligand>
        <name>Zn(2+)</name>
        <dbReference type="ChEBI" id="CHEBI:29105"/>
        <label>1</label>
    </ligand>
</feature>
<comment type="function">
    <text evidence="12">Initiates the restart of stalled replication forks, which reloads the replicative helicase on sites other than the origin of replication. Recognizes and binds to abandoned replication forks and remodels them to uncover a helicase loading site. Promotes assembly of the primosome at these replication forks.</text>
</comment>
<proteinExistence type="inferred from homology"/>
<dbReference type="NCBIfam" id="TIGR00595">
    <property type="entry name" value="priA"/>
    <property type="match status" value="1"/>
</dbReference>
<dbReference type="Gene3D" id="3.40.1440.60">
    <property type="entry name" value="PriA, 3(prime) DNA-binding domain"/>
    <property type="match status" value="1"/>
</dbReference>
<feature type="binding site" evidence="12">
    <location>
        <position position="435"/>
    </location>
    <ligand>
        <name>Zn(2+)</name>
        <dbReference type="ChEBI" id="CHEBI:29105"/>
        <label>2</label>
    </ligand>
</feature>
<comment type="catalytic activity">
    <reaction evidence="12">
        <text>Couples ATP hydrolysis with the unwinding of duplex DNA by translocating in the 3'-5' direction.</text>
        <dbReference type="EC" id="5.6.2.4"/>
    </reaction>
</comment>
<dbReference type="GO" id="GO:0008270">
    <property type="term" value="F:zinc ion binding"/>
    <property type="evidence" value="ECO:0007669"/>
    <property type="project" value="UniProtKB-UniRule"/>
</dbReference>
<dbReference type="GO" id="GO:0006302">
    <property type="term" value="P:double-strand break repair"/>
    <property type="evidence" value="ECO:0007669"/>
    <property type="project" value="InterPro"/>
</dbReference>
<dbReference type="InterPro" id="IPR041222">
    <property type="entry name" value="PriA_3primeBD"/>
</dbReference>
<feature type="domain" description="Helicase ATP-binding" evidence="13">
    <location>
        <begin position="182"/>
        <end position="351"/>
    </location>
</feature>
<name>A0A7C3N667_UNCW3</name>
<dbReference type="InterPro" id="IPR041236">
    <property type="entry name" value="PriA_C"/>
</dbReference>
<dbReference type="SMART" id="SM00487">
    <property type="entry name" value="DEXDc"/>
    <property type="match status" value="1"/>
</dbReference>
<keyword evidence="6 12" id="KW-0347">Helicase</keyword>
<accession>A0A7C3N667</accession>
<dbReference type="GO" id="GO:0005524">
    <property type="term" value="F:ATP binding"/>
    <property type="evidence" value="ECO:0007669"/>
    <property type="project" value="UniProtKB-UniRule"/>
</dbReference>
<dbReference type="Pfam" id="PF18074">
    <property type="entry name" value="PriA_C"/>
    <property type="match status" value="1"/>
</dbReference>
<protein>
    <recommendedName>
        <fullName evidence="12">Replication restart protein PriA</fullName>
    </recommendedName>
    <alternativeName>
        <fullName evidence="12">ATP-dependent DNA helicase PriA</fullName>
        <ecNumber evidence="12">5.6.2.4</ecNumber>
    </alternativeName>
    <alternativeName>
        <fullName evidence="12">DNA 3'-5' helicase PriA</fullName>
    </alternativeName>
</protein>
<keyword evidence="5 12" id="KW-0378">Hydrolase</keyword>
<feature type="binding site" evidence="12">
    <location>
        <position position="451"/>
    </location>
    <ligand>
        <name>Zn(2+)</name>
        <dbReference type="ChEBI" id="CHEBI:29105"/>
        <label>1</label>
    </ligand>
</feature>
<comment type="catalytic activity">
    <reaction evidence="11 12">
        <text>ATP + H2O = ADP + phosphate + H(+)</text>
        <dbReference type="Rhea" id="RHEA:13065"/>
        <dbReference type="ChEBI" id="CHEBI:15377"/>
        <dbReference type="ChEBI" id="CHEBI:15378"/>
        <dbReference type="ChEBI" id="CHEBI:30616"/>
        <dbReference type="ChEBI" id="CHEBI:43474"/>
        <dbReference type="ChEBI" id="CHEBI:456216"/>
        <dbReference type="EC" id="5.6.2.4"/>
    </reaction>
</comment>
<evidence type="ECO:0000256" key="2">
    <source>
        <dbReference type="ARBA" id="ARBA00022705"/>
    </source>
</evidence>
<evidence type="ECO:0000256" key="1">
    <source>
        <dbReference type="ARBA" id="ARBA00022515"/>
    </source>
</evidence>
<dbReference type="PANTHER" id="PTHR30580:SF0">
    <property type="entry name" value="PRIMOSOMAL PROTEIN N"/>
    <property type="match status" value="1"/>
</dbReference>
<evidence type="ECO:0000256" key="6">
    <source>
        <dbReference type="ARBA" id="ARBA00022806"/>
    </source>
</evidence>
<comment type="subunit">
    <text evidence="12">Component of the replication restart primosome.</text>
</comment>
<evidence type="ECO:0000256" key="9">
    <source>
        <dbReference type="ARBA" id="ARBA00023125"/>
    </source>
</evidence>
<comment type="caution">
    <text evidence="15">The sequence shown here is derived from an EMBL/GenBank/DDBJ whole genome shotgun (WGS) entry which is preliminary data.</text>
</comment>
<evidence type="ECO:0000313" key="15">
    <source>
        <dbReference type="EMBL" id="HFK23220.1"/>
    </source>
</evidence>
<dbReference type="GO" id="GO:0006310">
    <property type="term" value="P:DNA recombination"/>
    <property type="evidence" value="ECO:0007669"/>
    <property type="project" value="InterPro"/>
</dbReference>
<dbReference type="Pfam" id="PF00271">
    <property type="entry name" value="Helicase_C"/>
    <property type="match status" value="1"/>
</dbReference>
<feature type="binding site" evidence="12">
    <location>
        <position position="420"/>
    </location>
    <ligand>
        <name>Zn(2+)</name>
        <dbReference type="ChEBI" id="CHEBI:29105"/>
        <label>2</label>
    </ligand>
</feature>
<reference evidence="15" key="1">
    <citation type="journal article" date="2020" name="mSystems">
        <title>Genome- and Community-Level Interaction Insights into Carbon Utilization and Element Cycling Functions of Hydrothermarchaeota in Hydrothermal Sediment.</title>
        <authorList>
            <person name="Zhou Z."/>
            <person name="Liu Y."/>
            <person name="Xu W."/>
            <person name="Pan J."/>
            <person name="Luo Z.H."/>
            <person name="Li M."/>
        </authorList>
    </citation>
    <scope>NUCLEOTIDE SEQUENCE [LARGE SCALE GENOMIC DNA]</scope>
    <source>
        <strain evidence="15">SpSt-464</strain>
    </source>
</reference>
<feature type="binding site" evidence="12">
    <location>
        <position position="448"/>
    </location>
    <ligand>
        <name>Zn(2+)</name>
        <dbReference type="ChEBI" id="CHEBI:29105"/>
        <label>1</label>
    </ligand>
</feature>
<dbReference type="GO" id="GO:0016787">
    <property type="term" value="F:hydrolase activity"/>
    <property type="evidence" value="ECO:0007669"/>
    <property type="project" value="UniProtKB-KW"/>
</dbReference>
<evidence type="ECO:0000256" key="10">
    <source>
        <dbReference type="ARBA" id="ARBA00023235"/>
    </source>
</evidence>
<dbReference type="Gene3D" id="3.40.50.300">
    <property type="entry name" value="P-loop containing nucleotide triphosphate hydrolases"/>
    <property type="match status" value="2"/>
</dbReference>
<keyword evidence="2 12" id="KW-0235">DNA replication</keyword>
<feature type="binding site" evidence="12">
    <location>
        <position position="438"/>
    </location>
    <ligand>
        <name>Zn(2+)</name>
        <dbReference type="ChEBI" id="CHEBI:29105"/>
        <label>2</label>
    </ligand>
</feature>
<evidence type="ECO:0000256" key="8">
    <source>
        <dbReference type="ARBA" id="ARBA00022840"/>
    </source>
</evidence>
<feature type="binding site" evidence="12">
    <location>
        <position position="408"/>
    </location>
    <ligand>
        <name>Zn(2+)</name>
        <dbReference type="ChEBI" id="CHEBI:29105"/>
        <label>1</label>
    </ligand>
</feature>
<evidence type="ECO:0000256" key="7">
    <source>
        <dbReference type="ARBA" id="ARBA00022833"/>
    </source>
</evidence>
<dbReference type="Pfam" id="PF18319">
    <property type="entry name" value="Zn_ribbon_PriA"/>
    <property type="match status" value="1"/>
</dbReference>
<keyword evidence="9 12" id="KW-0238">DNA-binding</keyword>
<dbReference type="GO" id="GO:0043138">
    <property type="term" value="F:3'-5' DNA helicase activity"/>
    <property type="evidence" value="ECO:0007669"/>
    <property type="project" value="UniProtKB-EC"/>
</dbReference>
<organism evidence="15">
    <name type="scientific">candidate division WOR-3 bacterium</name>
    <dbReference type="NCBI Taxonomy" id="2052148"/>
    <lineage>
        <taxon>Bacteria</taxon>
        <taxon>Bacteria division WOR-3</taxon>
    </lineage>
</organism>
<dbReference type="SUPFAM" id="SSF52540">
    <property type="entry name" value="P-loop containing nucleoside triphosphate hydrolases"/>
    <property type="match status" value="1"/>
</dbReference>
<dbReference type="FunFam" id="3.40.50.300:FF:000489">
    <property type="entry name" value="Primosome assembly protein PriA"/>
    <property type="match status" value="1"/>
</dbReference>
<dbReference type="InterPro" id="IPR040498">
    <property type="entry name" value="PriA_CRR"/>
</dbReference>
<dbReference type="PROSITE" id="PS51194">
    <property type="entry name" value="HELICASE_CTER"/>
    <property type="match status" value="1"/>
</dbReference>
<dbReference type="GO" id="GO:0006269">
    <property type="term" value="P:DNA replication, synthesis of primer"/>
    <property type="evidence" value="ECO:0007669"/>
    <property type="project" value="UniProtKB-KW"/>
</dbReference>
<dbReference type="PROSITE" id="PS51192">
    <property type="entry name" value="HELICASE_ATP_BIND_1"/>
    <property type="match status" value="1"/>
</dbReference>
<feature type="domain" description="Helicase C-terminal" evidence="14">
    <location>
        <begin position="443"/>
        <end position="600"/>
    </location>
</feature>
<dbReference type="InterPro" id="IPR014001">
    <property type="entry name" value="Helicase_ATP-bd"/>
</dbReference>
<dbReference type="InterPro" id="IPR027417">
    <property type="entry name" value="P-loop_NTPase"/>
</dbReference>
<evidence type="ECO:0000256" key="5">
    <source>
        <dbReference type="ARBA" id="ARBA00022801"/>
    </source>
</evidence>
<keyword evidence="4 12" id="KW-0547">Nucleotide-binding</keyword>
<dbReference type="InterPro" id="IPR011545">
    <property type="entry name" value="DEAD/DEAH_box_helicase_dom"/>
</dbReference>
<keyword evidence="1 12" id="KW-0639">Primosome</keyword>
<dbReference type="SMART" id="SM00490">
    <property type="entry name" value="HELICc"/>
    <property type="match status" value="1"/>
</dbReference>
<dbReference type="GO" id="GO:0003677">
    <property type="term" value="F:DNA binding"/>
    <property type="evidence" value="ECO:0007669"/>
    <property type="project" value="UniProtKB-UniRule"/>
</dbReference>
<dbReference type="InterPro" id="IPR001650">
    <property type="entry name" value="Helicase_C-like"/>
</dbReference>
<feature type="binding site" evidence="12">
    <location>
        <position position="417"/>
    </location>
    <ligand>
        <name>Zn(2+)</name>
        <dbReference type="ChEBI" id="CHEBI:29105"/>
        <label>2</label>
    </ligand>
</feature>
<evidence type="ECO:0000259" key="14">
    <source>
        <dbReference type="PROSITE" id="PS51194"/>
    </source>
</evidence>
<sequence>MKIVKVILPIDTDKTFDYYVPEGFGYEIFRGDIVQVDFKNKKYFGLVYELSNLSEAKNLKPVEKKIYELVISEKIFGFIDWLSQYYFVSKGLVVKNFLPYQLSYPKKFVCISKNQKFTELYYETLKRALSKSEIEKITKEKIEILLNKNIIKEELFPYVKDNYVSKVLTEEQENAFLNLKNSFDMRIFETFLLFGQPATGKTEVYIKFLKHVFENSKKQILVLLPEIGLVEQTYNIFSKLFGSLNIAKIHSELSKGEFNFLFEKIQSFEKRIIIGTRSAIFLPYKDIGAIIVDEEQDISYKQYDMAPFYNARDCAVYLGKIFSSTVLLVSATPSCETYNNVLNKKYKLLKLEKRFLGTEKPEVDIVYNEYDGKKISQNAIDAVSNSLEDGQQVIVFLNRRGYLNLYKCADCGEYFKCDNCSVSYSFHKSKNSFLCHYCLDEKPFDSKCKKCGGKLIPAGVWGTEMVETIFKKIYKDKRIERFDIDSTSRKGERNKIIENFINRNIDILVGTQMVSKGYDVPNVSTVLILNFDSTINLPDLRSFERFMQLLIQTSGRAGRREKRGKIIIETAIRNEQIFEIIKNLDYQKFLDIEIQKRKERDFPPFRRIVKITHKNKRREKAWENINRIHEILTRNNSYRDVKIYPPGFNFIEKVKGYYRTEIFIFYKKYDNIKELFDKLKNLDFEFYIDNDSL</sequence>
<dbReference type="EC" id="5.6.2.4" evidence="12"/>
<dbReference type="PANTHER" id="PTHR30580">
    <property type="entry name" value="PRIMOSOMAL PROTEIN N"/>
    <property type="match status" value="1"/>
</dbReference>
<keyword evidence="3 12" id="KW-0479">Metal-binding</keyword>